<dbReference type="SUPFAM" id="SSF52540">
    <property type="entry name" value="P-loop containing nucleoside triphosphate hydrolases"/>
    <property type="match status" value="1"/>
</dbReference>
<feature type="domain" description="Phosphoribulokinase/uridine kinase" evidence="1">
    <location>
        <begin position="43"/>
        <end position="156"/>
    </location>
</feature>
<dbReference type="PRINTS" id="PR00988">
    <property type="entry name" value="URIDINKINASE"/>
</dbReference>
<evidence type="ECO:0000313" key="2">
    <source>
        <dbReference type="EMBL" id="VDP91597.1"/>
    </source>
</evidence>
<reference evidence="2 3" key="2">
    <citation type="submission" date="2018-11" db="EMBL/GenBank/DDBJ databases">
        <authorList>
            <consortium name="Pathogen Informatics"/>
        </authorList>
    </citation>
    <scope>NUCLEOTIDE SEQUENCE [LARGE SCALE GENOMIC DNA]</scope>
    <source>
        <strain evidence="2 3">Egypt</strain>
    </source>
</reference>
<dbReference type="Gene3D" id="3.40.50.300">
    <property type="entry name" value="P-loop containing nucleotide triphosphate hydrolases"/>
    <property type="match status" value="1"/>
</dbReference>
<reference evidence="4" key="1">
    <citation type="submission" date="2016-06" db="UniProtKB">
        <authorList>
            <consortium name="WormBaseParasite"/>
        </authorList>
    </citation>
    <scope>IDENTIFICATION</scope>
</reference>
<protein>
    <submittedName>
        <fullName evidence="4">PRK domain-containing protein</fullName>
    </submittedName>
</protein>
<keyword evidence="3" id="KW-1185">Reference proteome</keyword>
<gene>
    <name evidence="2" type="ORF">ECPE_LOCUS14325</name>
</gene>
<dbReference type="InterPro" id="IPR006083">
    <property type="entry name" value="PRK/URK"/>
</dbReference>
<name>A0A183B542_9TREM</name>
<evidence type="ECO:0000259" key="1">
    <source>
        <dbReference type="Pfam" id="PF00485"/>
    </source>
</evidence>
<dbReference type="GO" id="GO:0016301">
    <property type="term" value="F:kinase activity"/>
    <property type="evidence" value="ECO:0007669"/>
    <property type="project" value="InterPro"/>
</dbReference>
<evidence type="ECO:0000313" key="4">
    <source>
        <dbReference type="WBParaSite" id="ECPE_0001436701-mRNA-1"/>
    </source>
</evidence>
<dbReference type="GO" id="GO:0005524">
    <property type="term" value="F:ATP binding"/>
    <property type="evidence" value="ECO:0007669"/>
    <property type="project" value="InterPro"/>
</dbReference>
<dbReference type="InterPro" id="IPR027417">
    <property type="entry name" value="P-loop_NTPase"/>
</dbReference>
<dbReference type="AlphaFoldDB" id="A0A183B542"/>
<organism evidence="4">
    <name type="scientific">Echinostoma caproni</name>
    <dbReference type="NCBI Taxonomy" id="27848"/>
    <lineage>
        <taxon>Eukaryota</taxon>
        <taxon>Metazoa</taxon>
        <taxon>Spiralia</taxon>
        <taxon>Lophotrochozoa</taxon>
        <taxon>Platyhelminthes</taxon>
        <taxon>Trematoda</taxon>
        <taxon>Digenea</taxon>
        <taxon>Plagiorchiida</taxon>
        <taxon>Echinostomata</taxon>
        <taxon>Echinostomatoidea</taxon>
        <taxon>Echinostomatidae</taxon>
        <taxon>Echinostoma</taxon>
    </lineage>
</organism>
<dbReference type="PANTHER" id="PTHR10285">
    <property type="entry name" value="URIDINE KINASE"/>
    <property type="match status" value="1"/>
</dbReference>
<evidence type="ECO:0000313" key="3">
    <source>
        <dbReference type="Proteomes" id="UP000272942"/>
    </source>
</evidence>
<dbReference type="OrthoDB" id="10257085at2759"/>
<dbReference type="WBParaSite" id="ECPE_0001436701-mRNA-1">
    <property type="protein sequence ID" value="ECPE_0001436701-mRNA-1"/>
    <property type="gene ID" value="ECPE_0001436701"/>
</dbReference>
<dbReference type="Pfam" id="PF00485">
    <property type="entry name" value="PRK"/>
    <property type="match status" value="1"/>
</dbReference>
<sequence length="182" mass="20275">IVSFSSSSWTLPEPVLRVGDRTIYTHGRPPWYDTEGQAQEPFVIGICGGSGSGKTTVARAIIESLDVQWVSLLSMDSYYKALTPEERANVEDYNFDHPNASDIDLLYHHLLRLRSGKSIEVPEYDFVTHSRTSKTKTLYGANVIIVEGILAFYSPLVTKVSAIVCELLSRCFQFSCIVDTSC</sequence>
<accession>A0A183B542</accession>
<dbReference type="Proteomes" id="UP000272942">
    <property type="component" value="Unassembled WGS sequence"/>
</dbReference>
<dbReference type="EMBL" id="UZAN01057278">
    <property type="protein sequence ID" value="VDP91597.1"/>
    <property type="molecule type" value="Genomic_DNA"/>
</dbReference>
<proteinExistence type="predicted"/>